<keyword evidence="4" id="KW-0560">Oxidoreductase</keyword>
<keyword evidence="3 4" id="KW-0349">Heme</keyword>
<dbReference type="GO" id="GO:0005506">
    <property type="term" value="F:iron ion binding"/>
    <property type="evidence" value="ECO:0007669"/>
    <property type="project" value="InterPro"/>
</dbReference>
<dbReference type="InterPro" id="IPR036396">
    <property type="entry name" value="Cyt_P450_sf"/>
</dbReference>
<dbReference type="RefSeq" id="WP_076658320.1">
    <property type="nucleotide sequence ID" value="NZ_FTPR01000001.1"/>
</dbReference>
<keyword evidence="3 4" id="KW-0479">Metal-binding</keyword>
<dbReference type="InterPro" id="IPR002401">
    <property type="entry name" value="Cyt_P450_E_grp-I"/>
</dbReference>
<dbReference type="PRINTS" id="PR00463">
    <property type="entry name" value="EP450I"/>
</dbReference>
<dbReference type="GO" id="GO:0004497">
    <property type="term" value="F:monooxygenase activity"/>
    <property type="evidence" value="ECO:0007669"/>
    <property type="project" value="UniProtKB-KW"/>
</dbReference>
<protein>
    <submittedName>
        <fullName evidence="5">Cytochrome P450</fullName>
    </submittedName>
</protein>
<dbReference type="EMBL" id="FTPR01000001">
    <property type="protein sequence ID" value="SIT77714.1"/>
    <property type="molecule type" value="Genomic_DNA"/>
</dbReference>
<dbReference type="Proteomes" id="UP000186997">
    <property type="component" value="Unassembled WGS sequence"/>
</dbReference>
<dbReference type="InterPro" id="IPR050121">
    <property type="entry name" value="Cytochrome_P450_monoxygenase"/>
</dbReference>
<dbReference type="PANTHER" id="PTHR24305:SF166">
    <property type="entry name" value="CYTOCHROME P450 12A4, MITOCHONDRIAL-RELATED"/>
    <property type="match status" value="1"/>
</dbReference>
<dbReference type="GO" id="GO:0016705">
    <property type="term" value="F:oxidoreductase activity, acting on paired donors, with incorporation or reduction of molecular oxygen"/>
    <property type="evidence" value="ECO:0007669"/>
    <property type="project" value="InterPro"/>
</dbReference>
<proteinExistence type="inferred from homology"/>
<keyword evidence="6" id="KW-1185">Reference proteome</keyword>
<evidence type="ECO:0000256" key="3">
    <source>
        <dbReference type="PIRSR" id="PIRSR602401-1"/>
    </source>
</evidence>
<evidence type="ECO:0000256" key="1">
    <source>
        <dbReference type="ARBA" id="ARBA00001971"/>
    </source>
</evidence>
<dbReference type="InterPro" id="IPR001128">
    <property type="entry name" value="Cyt_P450"/>
</dbReference>
<dbReference type="PANTHER" id="PTHR24305">
    <property type="entry name" value="CYTOCHROME P450"/>
    <property type="match status" value="1"/>
</dbReference>
<feature type="binding site" description="axial binding residue" evidence="3">
    <location>
        <position position="371"/>
    </location>
    <ligand>
        <name>heme</name>
        <dbReference type="ChEBI" id="CHEBI:30413"/>
    </ligand>
    <ligandPart>
        <name>Fe</name>
        <dbReference type="ChEBI" id="CHEBI:18248"/>
    </ligandPart>
</feature>
<evidence type="ECO:0000313" key="5">
    <source>
        <dbReference type="EMBL" id="SIT77714.1"/>
    </source>
</evidence>
<dbReference type="AlphaFoldDB" id="A0A1R3WKA6"/>
<name>A0A1R3WKA6_9RHOB</name>
<dbReference type="CDD" id="cd00302">
    <property type="entry name" value="cytochrome_P450"/>
    <property type="match status" value="1"/>
</dbReference>
<dbReference type="GO" id="GO:0020037">
    <property type="term" value="F:heme binding"/>
    <property type="evidence" value="ECO:0007669"/>
    <property type="project" value="InterPro"/>
</dbReference>
<accession>A0A1R3WKA6</accession>
<evidence type="ECO:0000256" key="4">
    <source>
        <dbReference type="RuleBase" id="RU000461"/>
    </source>
</evidence>
<dbReference type="SUPFAM" id="SSF48264">
    <property type="entry name" value="Cytochrome P450"/>
    <property type="match status" value="1"/>
</dbReference>
<evidence type="ECO:0000313" key="6">
    <source>
        <dbReference type="Proteomes" id="UP000186997"/>
    </source>
</evidence>
<dbReference type="Pfam" id="PF00067">
    <property type="entry name" value="p450"/>
    <property type="match status" value="1"/>
</dbReference>
<comment type="cofactor">
    <cofactor evidence="1 3">
        <name>heme</name>
        <dbReference type="ChEBI" id="CHEBI:30413"/>
    </cofactor>
</comment>
<evidence type="ECO:0000256" key="2">
    <source>
        <dbReference type="ARBA" id="ARBA00010617"/>
    </source>
</evidence>
<keyword evidence="4" id="KW-0503">Monooxygenase</keyword>
<dbReference type="InterPro" id="IPR017972">
    <property type="entry name" value="Cyt_P450_CS"/>
</dbReference>
<dbReference type="Gene3D" id="1.10.630.10">
    <property type="entry name" value="Cytochrome P450"/>
    <property type="match status" value="1"/>
</dbReference>
<gene>
    <name evidence="5" type="ORF">SAMN05421665_0627</name>
</gene>
<dbReference type="OrthoDB" id="9764248at2"/>
<dbReference type="STRING" id="287098.SAMN05421665_0627"/>
<dbReference type="PRINTS" id="PR00385">
    <property type="entry name" value="P450"/>
</dbReference>
<organism evidence="5 6">
    <name type="scientific">Yoonia rosea</name>
    <dbReference type="NCBI Taxonomy" id="287098"/>
    <lineage>
        <taxon>Bacteria</taxon>
        <taxon>Pseudomonadati</taxon>
        <taxon>Pseudomonadota</taxon>
        <taxon>Alphaproteobacteria</taxon>
        <taxon>Rhodobacterales</taxon>
        <taxon>Paracoccaceae</taxon>
        <taxon>Yoonia</taxon>
    </lineage>
</organism>
<dbReference type="PROSITE" id="PS00086">
    <property type="entry name" value="CYTOCHROME_P450"/>
    <property type="match status" value="1"/>
</dbReference>
<sequence>MNGTSAQAQSQVMQALRADPTSFLYSLSRSHPGKDLVLPNAFGGLRVIQNPATAQWVLSNKDKVFEKYVGFHKSALGRSRLTADGADWRYLRDISQERILAPSSSEIADVAGKEFAAAADSLLRAAPEGDPVLIDDAIDVAAMRVLCRLVFKIPPDMLSNTLAQNLRSIFRLTTMANWTPSALMPDSDTDIARSAQAGFQQLQSDFARLRENNSGFAEDNLLARILNADPERTDPLAEFATLLVAGYETTASAITWILFSLARAPSLQEAVRAELGQNDGESILLHRIIAEALRLFPPVPALGRIANREAIKGDLRVQRGQRIVVSLVGVNLGKVAQEKPFAFHPDRFAQDDTTRRALTSAMSFGHGQRVCPGANFAIKEIESAVIAFLQRLAFRIDATTIGQIEWGISMRRKNGTQLRLSSLT</sequence>
<reference evidence="6" key="1">
    <citation type="submission" date="2017-01" db="EMBL/GenBank/DDBJ databases">
        <authorList>
            <person name="Varghese N."/>
            <person name="Submissions S."/>
        </authorList>
    </citation>
    <scope>NUCLEOTIDE SEQUENCE [LARGE SCALE GENOMIC DNA]</scope>
    <source>
        <strain evidence="6">DSM 29591</strain>
    </source>
</reference>
<keyword evidence="3 4" id="KW-0408">Iron</keyword>
<comment type="similarity">
    <text evidence="2 4">Belongs to the cytochrome P450 family.</text>
</comment>